<dbReference type="Pfam" id="PF02626">
    <property type="entry name" value="CT_A_B"/>
    <property type="match status" value="1"/>
</dbReference>
<evidence type="ECO:0000256" key="2">
    <source>
        <dbReference type="ARBA" id="ARBA00022801"/>
    </source>
</evidence>
<evidence type="ECO:0000313" key="5">
    <source>
        <dbReference type="EMBL" id="XDK33680.1"/>
    </source>
</evidence>
<dbReference type="GO" id="GO:0016787">
    <property type="term" value="F:hydrolase activity"/>
    <property type="evidence" value="ECO:0007669"/>
    <property type="project" value="UniProtKB-KW"/>
</dbReference>
<dbReference type="Gene3D" id="2.40.100.10">
    <property type="entry name" value="Cyclophilin-like"/>
    <property type="match status" value="1"/>
</dbReference>
<evidence type="ECO:0000256" key="1">
    <source>
        <dbReference type="ARBA" id="ARBA00022741"/>
    </source>
</evidence>
<gene>
    <name evidence="5" type="ORF">AB4Y30_04835</name>
</gene>
<dbReference type="PANTHER" id="PTHR43309">
    <property type="entry name" value="5-OXOPROLINASE SUBUNIT C"/>
    <property type="match status" value="1"/>
</dbReference>
<dbReference type="PANTHER" id="PTHR43309:SF5">
    <property type="entry name" value="5-OXOPROLINASE SUBUNIT C"/>
    <property type="match status" value="1"/>
</dbReference>
<dbReference type="NCBIfam" id="TIGR00724">
    <property type="entry name" value="urea_amlyse_rel"/>
    <property type="match status" value="1"/>
</dbReference>
<keyword evidence="1" id="KW-0547">Nucleotide-binding</keyword>
<evidence type="ECO:0000259" key="4">
    <source>
        <dbReference type="SMART" id="SM00797"/>
    </source>
</evidence>
<feature type="domain" description="Carboxyltransferase" evidence="4">
    <location>
        <begin position="26"/>
        <end position="308"/>
    </location>
</feature>
<dbReference type="GO" id="GO:0005524">
    <property type="term" value="F:ATP binding"/>
    <property type="evidence" value="ECO:0007669"/>
    <property type="project" value="UniProtKB-KW"/>
</dbReference>
<sequence>MNEIIEIIKPGLATSVQDLGRYGMQKYGIVAAGAMDSFALQISNILVGNPRNEACLEIAWIGPKIRFLDTAVLAICGAKLSPKLDGTPVPLWKSFIVHKDQILEFGSPEEGMYAYLAIHGGIDVPIVMGSKATYVKAQLGGFLGRSLRKGDCLPIGKATEQLAKINGRSLHYDFIPTYAEERSIKVLLGPDDAAFTEESIESFLNETYEVTNQADRMGYRLKGPKLVQREHADIFSDAILPGTIQVPASGDPIILLADRQTTGGYTRIATVISTDLPYLTQKNPGESLTFEAVTLEKAQRLYRQQSLFLQRLSMV</sequence>
<name>A0AB39HTK8_9BACI</name>
<accession>A0AB39HTK8</accession>
<dbReference type="SMART" id="SM00797">
    <property type="entry name" value="AHS2"/>
    <property type="match status" value="1"/>
</dbReference>
<evidence type="ECO:0000256" key="3">
    <source>
        <dbReference type="ARBA" id="ARBA00022840"/>
    </source>
</evidence>
<reference evidence="5" key="1">
    <citation type="submission" date="2024-07" db="EMBL/GenBank/DDBJ databases">
        <title>Halotolerant mesophilic bacterium Ornithinibacillus sp. 4-3, sp. nov., isolated from soil.</title>
        <authorList>
            <person name="Sidarenka A.V."/>
            <person name="Guliayeva D.E."/>
            <person name="Leanovich S.I."/>
            <person name="Hileuskaya K.S."/>
            <person name="Akhremchuk A.E."/>
            <person name="Sikolenko M.A."/>
            <person name="Valentovich L.N."/>
        </authorList>
    </citation>
    <scope>NUCLEOTIDE SEQUENCE</scope>
    <source>
        <strain evidence="5">4-3</strain>
    </source>
</reference>
<proteinExistence type="predicted"/>
<protein>
    <submittedName>
        <fullName evidence="5">Biotin-dependent carboxyltransferase family protein</fullName>
    </submittedName>
</protein>
<organism evidence="5">
    <name type="scientific">Ornithinibacillus sp. 4-3</name>
    <dbReference type="NCBI Taxonomy" id="3231488"/>
    <lineage>
        <taxon>Bacteria</taxon>
        <taxon>Bacillati</taxon>
        <taxon>Bacillota</taxon>
        <taxon>Bacilli</taxon>
        <taxon>Bacillales</taxon>
        <taxon>Bacillaceae</taxon>
        <taxon>Ornithinibacillus</taxon>
    </lineage>
</organism>
<dbReference type="InterPro" id="IPR029000">
    <property type="entry name" value="Cyclophilin-like_dom_sf"/>
</dbReference>
<dbReference type="InterPro" id="IPR003778">
    <property type="entry name" value="CT_A_B"/>
</dbReference>
<dbReference type="AlphaFoldDB" id="A0AB39HTK8"/>
<dbReference type="InterPro" id="IPR052708">
    <property type="entry name" value="PxpC"/>
</dbReference>
<dbReference type="RefSeq" id="WP_368654358.1">
    <property type="nucleotide sequence ID" value="NZ_CP162599.1"/>
</dbReference>
<keyword evidence="3" id="KW-0067">ATP-binding</keyword>
<dbReference type="SUPFAM" id="SSF50891">
    <property type="entry name" value="Cyclophilin-like"/>
    <property type="match status" value="1"/>
</dbReference>
<keyword evidence="2" id="KW-0378">Hydrolase</keyword>
<dbReference type="EMBL" id="CP162599">
    <property type="protein sequence ID" value="XDK33680.1"/>
    <property type="molecule type" value="Genomic_DNA"/>
</dbReference>